<sequence length="190" mass="21395">MDNVKTAQSIETLSADVKVDFDDLAFATDPLPRGIIGSFKSRPRSSPRSPSCNSVDSVEMQRDGKITRLRQVIHSVLRRSFSRTGTKARKLTRIVMNVDSEVRKLTKHMPKVSLDTVSRTFTIDDIFESFNAAETITTWGTQGLRRARCTVRVWSDNDLSMRVMDTLLIVMLVYTSTVTPYEVSAHGTHL</sequence>
<protein>
    <submittedName>
        <fullName evidence="2">Uncharacterized protein</fullName>
    </submittedName>
</protein>
<name>A0AAE0KNK4_9CHLO</name>
<dbReference type="EMBL" id="LGRX02023039">
    <property type="protein sequence ID" value="KAK3254915.1"/>
    <property type="molecule type" value="Genomic_DNA"/>
</dbReference>
<evidence type="ECO:0000256" key="1">
    <source>
        <dbReference type="SAM" id="MobiDB-lite"/>
    </source>
</evidence>
<accession>A0AAE0KNK4</accession>
<evidence type="ECO:0000313" key="3">
    <source>
        <dbReference type="Proteomes" id="UP001190700"/>
    </source>
</evidence>
<gene>
    <name evidence="2" type="ORF">CYMTET_35887</name>
</gene>
<feature type="region of interest" description="Disordered" evidence="1">
    <location>
        <begin position="36"/>
        <end position="59"/>
    </location>
</feature>
<reference evidence="2 3" key="1">
    <citation type="journal article" date="2015" name="Genome Biol. Evol.">
        <title>Comparative Genomics of a Bacterivorous Green Alga Reveals Evolutionary Causalities and Consequences of Phago-Mixotrophic Mode of Nutrition.</title>
        <authorList>
            <person name="Burns J.A."/>
            <person name="Paasch A."/>
            <person name="Narechania A."/>
            <person name="Kim E."/>
        </authorList>
    </citation>
    <scope>NUCLEOTIDE SEQUENCE [LARGE SCALE GENOMIC DNA]</scope>
    <source>
        <strain evidence="2 3">PLY_AMNH</strain>
    </source>
</reference>
<evidence type="ECO:0000313" key="2">
    <source>
        <dbReference type="EMBL" id="KAK3254915.1"/>
    </source>
</evidence>
<organism evidence="2 3">
    <name type="scientific">Cymbomonas tetramitiformis</name>
    <dbReference type="NCBI Taxonomy" id="36881"/>
    <lineage>
        <taxon>Eukaryota</taxon>
        <taxon>Viridiplantae</taxon>
        <taxon>Chlorophyta</taxon>
        <taxon>Pyramimonadophyceae</taxon>
        <taxon>Pyramimonadales</taxon>
        <taxon>Pyramimonadaceae</taxon>
        <taxon>Cymbomonas</taxon>
    </lineage>
</organism>
<keyword evidence="3" id="KW-1185">Reference proteome</keyword>
<proteinExistence type="predicted"/>
<comment type="caution">
    <text evidence="2">The sequence shown here is derived from an EMBL/GenBank/DDBJ whole genome shotgun (WGS) entry which is preliminary data.</text>
</comment>
<dbReference type="Proteomes" id="UP001190700">
    <property type="component" value="Unassembled WGS sequence"/>
</dbReference>
<dbReference type="AlphaFoldDB" id="A0AAE0KNK4"/>